<protein>
    <submittedName>
        <fullName evidence="1">Hypothetical_protein</fullName>
    </submittedName>
</protein>
<proteinExistence type="predicted"/>
<accession>A0ABP1JEK9</accession>
<evidence type="ECO:0000313" key="1">
    <source>
        <dbReference type="EMBL" id="CAL6036792.1"/>
    </source>
</evidence>
<name>A0ABP1JEK9_9EUKA</name>
<dbReference type="Proteomes" id="UP001642409">
    <property type="component" value="Unassembled WGS sequence"/>
</dbReference>
<evidence type="ECO:0000313" key="2">
    <source>
        <dbReference type="Proteomes" id="UP001642409"/>
    </source>
</evidence>
<organism evidence="1 2">
    <name type="scientific">Hexamita inflata</name>
    <dbReference type="NCBI Taxonomy" id="28002"/>
    <lineage>
        <taxon>Eukaryota</taxon>
        <taxon>Metamonada</taxon>
        <taxon>Diplomonadida</taxon>
        <taxon>Hexamitidae</taxon>
        <taxon>Hexamitinae</taxon>
        <taxon>Hexamita</taxon>
    </lineage>
</organism>
<sequence length="142" mass="17126">MIRRSLHCWDLCLNRKVTIFKNLKAAGDRVDSSEDKSYYIEIYSHNYFDMDLRKERVSEAMLFCPKDKYQSHLIHFLYQIITAHIILHKMIQIAQLLHSYHIQNLDYIIFKLSNNIHINYKHINYKQTIQTKQPIVQITKTN</sequence>
<keyword evidence="2" id="KW-1185">Reference proteome</keyword>
<comment type="caution">
    <text evidence="1">The sequence shown here is derived from an EMBL/GenBank/DDBJ whole genome shotgun (WGS) entry which is preliminary data.</text>
</comment>
<gene>
    <name evidence="1" type="ORF">HINF_LOCUS36584</name>
</gene>
<reference evidence="1 2" key="1">
    <citation type="submission" date="2024-07" db="EMBL/GenBank/DDBJ databases">
        <authorList>
            <person name="Akdeniz Z."/>
        </authorList>
    </citation>
    <scope>NUCLEOTIDE SEQUENCE [LARGE SCALE GENOMIC DNA]</scope>
</reference>
<dbReference type="EMBL" id="CAXDID020000134">
    <property type="protein sequence ID" value="CAL6036792.1"/>
    <property type="molecule type" value="Genomic_DNA"/>
</dbReference>